<name>D7MR26_ARALL</name>
<protein>
    <submittedName>
        <fullName evidence="1">Predicted protein</fullName>
    </submittedName>
</protein>
<dbReference type="Proteomes" id="UP000008694">
    <property type="component" value="Unassembled WGS sequence"/>
</dbReference>
<dbReference type="HOGENOM" id="CLU_2999200_0_0_1"/>
<sequence>MSGKKLFTVFIEAIHQEMLSWTPKPRFVFKDFWHALGTKEVEHVVQTQILEKEKKGT</sequence>
<organism evidence="2">
    <name type="scientific">Arabidopsis lyrata subsp. lyrata</name>
    <name type="common">Lyre-leaved rock-cress</name>
    <dbReference type="NCBI Taxonomy" id="81972"/>
    <lineage>
        <taxon>Eukaryota</taxon>
        <taxon>Viridiplantae</taxon>
        <taxon>Streptophyta</taxon>
        <taxon>Embryophyta</taxon>
        <taxon>Tracheophyta</taxon>
        <taxon>Spermatophyta</taxon>
        <taxon>Magnoliopsida</taxon>
        <taxon>eudicotyledons</taxon>
        <taxon>Gunneridae</taxon>
        <taxon>Pentapetalae</taxon>
        <taxon>rosids</taxon>
        <taxon>malvids</taxon>
        <taxon>Brassicales</taxon>
        <taxon>Brassicaceae</taxon>
        <taxon>Camelineae</taxon>
        <taxon>Arabidopsis</taxon>
    </lineage>
</organism>
<keyword evidence="2" id="KW-1185">Reference proteome</keyword>
<evidence type="ECO:0000313" key="1">
    <source>
        <dbReference type="EMBL" id="EFH42130.1"/>
    </source>
</evidence>
<accession>D7MR26</accession>
<dbReference type="Gramene" id="scaffold_801595.1">
    <property type="protein sequence ID" value="scaffold_801595.1"/>
    <property type="gene ID" value="scaffold_801595.1"/>
</dbReference>
<evidence type="ECO:0000313" key="2">
    <source>
        <dbReference type="Proteomes" id="UP000008694"/>
    </source>
</evidence>
<reference evidence="2" key="1">
    <citation type="journal article" date="2011" name="Nat. Genet.">
        <title>The Arabidopsis lyrata genome sequence and the basis of rapid genome size change.</title>
        <authorList>
            <person name="Hu T.T."/>
            <person name="Pattyn P."/>
            <person name="Bakker E.G."/>
            <person name="Cao J."/>
            <person name="Cheng J.-F."/>
            <person name="Clark R.M."/>
            <person name="Fahlgren N."/>
            <person name="Fawcett J.A."/>
            <person name="Grimwood J."/>
            <person name="Gundlach H."/>
            <person name="Haberer G."/>
            <person name="Hollister J.D."/>
            <person name="Ossowski S."/>
            <person name="Ottilar R.P."/>
            <person name="Salamov A.A."/>
            <person name="Schneeberger K."/>
            <person name="Spannagl M."/>
            <person name="Wang X."/>
            <person name="Yang L."/>
            <person name="Nasrallah M.E."/>
            <person name="Bergelson J."/>
            <person name="Carrington J.C."/>
            <person name="Gaut B.S."/>
            <person name="Schmutz J."/>
            <person name="Mayer K.F.X."/>
            <person name="Van de Peer Y."/>
            <person name="Grigoriev I.V."/>
            <person name="Nordborg M."/>
            <person name="Weigel D."/>
            <person name="Guo Y.-L."/>
        </authorList>
    </citation>
    <scope>NUCLEOTIDE SEQUENCE [LARGE SCALE GENOMIC DNA]</scope>
    <source>
        <strain evidence="2">cv. MN47</strain>
    </source>
</reference>
<dbReference type="AlphaFoldDB" id="D7MR26"/>
<dbReference type="EMBL" id="GL348720">
    <property type="protein sequence ID" value="EFH42130.1"/>
    <property type="molecule type" value="Genomic_DNA"/>
</dbReference>
<gene>
    <name evidence="1" type="ORF">ARALYDRAFT_918195</name>
</gene>
<proteinExistence type="predicted"/>